<gene>
    <name evidence="1" type="ORF">P73_2215</name>
</gene>
<dbReference type="AlphaFoldDB" id="A0A0B5E0I4"/>
<proteinExistence type="predicted"/>
<keyword evidence="2" id="KW-1185">Reference proteome</keyword>
<evidence type="ECO:0000313" key="2">
    <source>
        <dbReference type="Proteomes" id="UP000031521"/>
    </source>
</evidence>
<accession>A0A0B5E0I4</accession>
<sequence length="288" mass="31266">MTRRVCILGNSHVAAFVAAIDACPDRWPGVSPSFFAAHGHALDRYDLRDGWLVSEDKGARARIARLTGRDSLRLSDYDAFVVTGLHFSIFTPVRVFRELSALDMPSVAGHETALAEGRPLASGPMLRAYTADRLARTMAFRLAHKLRAGGDVPVFIASQPRPSRRACATGRRYHGFAQLSERGDGPFVSDWFDRTASALCAAEGLTFLPQPAQTVEDGIFTREPFLRGSVRLAKRRNLAHGAEDVLHANAAFASLLIDDLAEALDSPVCESAGGKSTCKFDQKPNTIG</sequence>
<name>A0A0B5E0I4_9RHOB</name>
<dbReference type="HOGENOM" id="CLU_1064948_0_0_5"/>
<dbReference type="RefSeq" id="WP_043869611.1">
    <property type="nucleotide sequence ID" value="NZ_CP004393.1"/>
</dbReference>
<organism evidence="1 2">
    <name type="scientific">Celeribacter indicus</name>
    <dbReference type="NCBI Taxonomy" id="1208324"/>
    <lineage>
        <taxon>Bacteria</taxon>
        <taxon>Pseudomonadati</taxon>
        <taxon>Pseudomonadota</taxon>
        <taxon>Alphaproteobacteria</taxon>
        <taxon>Rhodobacterales</taxon>
        <taxon>Roseobacteraceae</taxon>
        <taxon>Celeribacter</taxon>
    </lineage>
</organism>
<dbReference type="OrthoDB" id="6174477at2"/>
<reference evidence="1 2" key="1">
    <citation type="journal article" date="2014" name="Int. J. Syst. Evol. Microbiol.">
        <title>Celeribacter indicus sp. nov., a polycyclic aromatic hydrocarbon-degrading bacterium from deep-sea sediment and reclassification of Huaishuia halophila as Celeribacter halophilus comb. nov.</title>
        <authorList>
            <person name="Lai Q."/>
            <person name="Cao J."/>
            <person name="Yuan J."/>
            <person name="Li F."/>
            <person name="Shao Z."/>
        </authorList>
    </citation>
    <scope>NUCLEOTIDE SEQUENCE [LARGE SCALE GENOMIC DNA]</scope>
    <source>
        <strain evidence="1">P73</strain>
    </source>
</reference>
<dbReference type="KEGG" id="cid:P73_2215"/>
<dbReference type="EMBL" id="CP004393">
    <property type="protein sequence ID" value="AJE46930.1"/>
    <property type="molecule type" value="Genomic_DNA"/>
</dbReference>
<evidence type="ECO:0000313" key="1">
    <source>
        <dbReference type="EMBL" id="AJE46930.1"/>
    </source>
</evidence>
<protein>
    <submittedName>
        <fullName evidence="1">Uncharacterized protein</fullName>
    </submittedName>
</protein>
<dbReference type="Proteomes" id="UP000031521">
    <property type="component" value="Chromosome"/>
</dbReference>
<dbReference type="STRING" id="1208324.P73_2215"/>